<evidence type="ECO:0000313" key="3">
    <source>
        <dbReference type="Proteomes" id="UP000324907"/>
    </source>
</evidence>
<feature type="compositionally biased region" description="Basic and acidic residues" evidence="1">
    <location>
        <begin position="28"/>
        <end position="42"/>
    </location>
</feature>
<reference evidence="2 3" key="1">
    <citation type="submission" date="2019-07" db="EMBL/GenBank/DDBJ databases">
        <title>Genomes of Cafeteria roenbergensis.</title>
        <authorList>
            <person name="Fischer M.G."/>
            <person name="Hackl T."/>
            <person name="Roman M."/>
        </authorList>
    </citation>
    <scope>NUCLEOTIDE SEQUENCE [LARGE SCALE GENOMIC DNA]</scope>
    <source>
        <strain evidence="2 3">RCC970-E3</strain>
    </source>
</reference>
<gene>
    <name evidence="2" type="ORF">FNF28_00631</name>
</gene>
<dbReference type="EMBL" id="VLTL01000005">
    <property type="protein sequence ID" value="KAA0171698.1"/>
    <property type="molecule type" value="Genomic_DNA"/>
</dbReference>
<feature type="region of interest" description="Disordered" evidence="1">
    <location>
        <begin position="1"/>
        <end position="153"/>
    </location>
</feature>
<protein>
    <submittedName>
        <fullName evidence="2">Uncharacterized protein</fullName>
    </submittedName>
</protein>
<feature type="compositionally biased region" description="Acidic residues" evidence="1">
    <location>
        <begin position="136"/>
        <end position="153"/>
    </location>
</feature>
<feature type="compositionally biased region" description="Basic and acidic residues" evidence="1">
    <location>
        <begin position="1"/>
        <end position="16"/>
    </location>
</feature>
<name>A0A5A8E2Y3_CAFRO</name>
<dbReference type="Proteomes" id="UP000324907">
    <property type="component" value="Unassembled WGS sequence"/>
</dbReference>
<feature type="compositionally biased region" description="Low complexity" evidence="1">
    <location>
        <begin position="102"/>
        <end position="111"/>
    </location>
</feature>
<feature type="compositionally biased region" description="Basic and acidic residues" evidence="1">
    <location>
        <begin position="116"/>
        <end position="133"/>
    </location>
</feature>
<organism evidence="2 3">
    <name type="scientific">Cafeteria roenbergensis</name>
    <name type="common">Marine flagellate</name>
    <dbReference type="NCBI Taxonomy" id="33653"/>
    <lineage>
        <taxon>Eukaryota</taxon>
        <taxon>Sar</taxon>
        <taxon>Stramenopiles</taxon>
        <taxon>Bigyra</taxon>
        <taxon>Opalozoa</taxon>
        <taxon>Bicosoecida</taxon>
        <taxon>Cafeteriaceae</taxon>
        <taxon>Cafeteria</taxon>
    </lineage>
</organism>
<proteinExistence type="predicted"/>
<dbReference type="AlphaFoldDB" id="A0A5A8E2Y3"/>
<comment type="caution">
    <text evidence="2">The sequence shown here is derived from an EMBL/GenBank/DDBJ whole genome shotgun (WGS) entry which is preliminary data.</text>
</comment>
<sequence length="291" mass="29620">MGRRRDAERSGSRERAQSASPPGVVAEPRARGDSGEESRADEGSEDEEVLLVDPDTGEVVGSLGADGKERLGLPDGGHGAWPPAEPRGTWAGDRSGLGGVGAAEQAGAVEYGEGEGGGRGRHEAGPDADREGGNVEADEDEDEGEGEDEDEDEELCFMDEDEAAALLRTGQARMVMQPAVAAASGPWLERWPALGAEQPRDSRFAPHDVGSVTDTASHGLSSAGDGSTRAALLAHSARASRVASPSAASPGLLVSTEPVGAGAVGRGGAQGAQLAGAAVRWDPLAGQWVFA</sequence>
<evidence type="ECO:0000313" key="2">
    <source>
        <dbReference type="EMBL" id="KAA0171698.1"/>
    </source>
</evidence>
<accession>A0A5A8E2Y3</accession>
<evidence type="ECO:0000256" key="1">
    <source>
        <dbReference type="SAM" id="MobiDB-lite"/>
    </source>
</evidence>